<organism evidence="1 2">
    <name type="scientific">Ectopseudomonas toyotomiensis</name>
    <dbReference type="NCBI Taxonomy" id="554344"/>
    <lineage>
        <taxon>Bacteria</taxon>
        <taxon>Pseudomonadati</taxon>
        <taxon>Pseudomonadota</taxon>
        <taxon>Gammaproteobacteria</taxon>
        <taxon>Pseudomonadales</taxon>
        <taxon>Pseudomonadaceae</taxon>
        <taxon>Ectopseudomonas</taxon>
    </lineage>
</organism>
<evidence type="ECO:0000313" key="1">
    <source>
        <dbReference type="EMBL" id="SFQ52469.1"/>
    </source>
</evidence>
<protein>
    <submittedName>
        <fullName evidence="1">Uncharacterized protein</fullName>
    </submittedName>
</protein>
<sequence>MEEVRLLQVEGQLQALARCWLYLAAQLELQGVDPAPLERSMLVADWQGAPYEPHAQRTMRELVEQLTAARENRERQSRYQAT</sequence>
<dbReference type="RefSeq" id="WP_208606737.1">
    <property type="nucleotide sequence ID" value="NZ_FOXK01000037.1"/>
</dbReference>
<feature type="non-terminal residue" evidence="1">
    <location>
        <position position="82"/>
    </location>
</feature>
<proteinExistence type="predicted"/>
<reference evidence="2" key="1">
    <citation type="submission" date="2016-10" db="EMBL/GenBank/DDBJ databases">
        <authorList>
            <person name="Varghese N."/>
            <person name="Submissions S."/>
        </authorList>
    </citation>
    <scope>NUCLEOTIDE SEQUENCE [LARGE SCALE GENOMIC DNA]</scope>
    <source>
        <strain evidence="2">JCM 15604</strain>
    </source>
</reference>
<evidence type="ECO:0000313" key="2">
    <source>
        <dbReference type="Proteomes" id="UP000182025"/>
    </source>
</evidence>
<dbReference type="AlphaFoldDB" id="A0A1I5Z7M0"/>
<name>A0A1I5Z7M0_9GAMM</name>
<gene>
    <name evidence="1" type="ORF">SAMN05216177_1374</name>
</gene>
<dbReference type="Proteomes" id="UP000182025">
    <property type="component" value="Unassembled WGS sequence"/>
</dbReference>
<accession>A0A1I5Z7M0</accession>
<keyword evidence="2" id="KW-1185">Reference proteome</keyword>
<dbReference type="EMBL" id="FOXK01000037">
    <property type="protein sequence ID" value="SFQ52469.1"/>
    <property type="molecule type" value="Genomic_DNA"/>
</dbReference>